<sequence>MKGLVFTEFLEMVESSFSAEMADDIIDGSELASGGVYTAVGTYPHAEMVALVQTLSRKTGIPTPALVKTFGRYLFGRFVKLYPLFFDNAPDAFDFLESIEDHVHTEVRKLYPDAELPTFETTREGRRKLTMTYRSRHPFADLAEGLIEGCLEHYQVKAHLEAIEYPASHGTHVEFHITRMDQA</sequence>
<organism evidence="2 3">
    <name type="scientific">Candidatus Thiothrix phosphatis</name>
    <dbReference type="NCBI Taxonomy" id="3112415"/>
    <lineage>
        <taxon>Bacteria</taxon>
        <taxon>Pseudomonadati</taxon>
        <taxon>Pseudomonadota</taxon>
        <taxon>Gammaproteobacteria</taxon>
        <taxon>Thiotrichales</taxon>
        <taxon>Thiotrichaceae</taxon>
        <taxon>Thiothrix</taxon>
    </lineage>
</organism>
<dbReference type="Proteomes" id="UP001308005">
    <property type="component" value="Unassembled WGS sequence"/>
</dbReference>
<dbReference type="Pfam" id="PF07700">
    <property type="entry name" value="HNOB"/>
    <property type="match status" value="1"/>
</dbReference>
<dbReference type="EMBL" id="JAYMYJ010000152">
    <property type="protein sequence ID" value="MEB4593276.1"/>
    <property type="molecule type" value="Genomic_DNA"/>
</dbReference>
<feature type="domain" description="Heme NO-binding" evidence="1">
    <location>
        <begin position="2"/>
        <end position="161"/>
    </location>
</feature>
<evidence type="ECO:0000313" key="3">
    <source>
        <dbReference type="Proteomes" id="UP001308005"/>
    </source>
</evidence>
<accession>A0ABU6D2G6</accession>
<dbReference type="Gene3D" id="3.90.1520.10">
    <property type="entry name" value="H-NOX domain"/>
    <property type="match status" value="1"/>
</dbReference>
<keyword evidence="3" id="KW-1185">Reference proteome</keyword>
<dbReference type="InterPro" id="IPR011644">
    <property type="entry name" value="Heme_NO-bd"/>
</dbReference>
<reference evidence="2 3" key="2">
    <citation type="submission" date="2024-01" db="EMBL/GenBank/DDBJ databases">
        <authorList>
            <person name="Xie X."/>
        </authorList>
    </citation>
    <scope>NUCLEOTIDE SEQUENCE [LARGE SCALE GENOMIC DNA]</scope>
    <source>
        <strain evidence="2">SCUT-1</strain>
    </source>
</reference>
<gene>
    <name evidence="2" type="ORF">VSS37_20025</name>
</gene>
<comment type="caution">
    <text evidence="2">The sequence shown here is derived from an EMBL/GenBank/DDBJ whole genome shotgun (WGS) entry which is preliminary data.</text>
</comment>
<dbReference type="InterPro" id="IPR024096">
    <property type="entry name" value="NO_sig/Golgi_transp_ligand-bd"/>
</dbReference>
<dbReference type="RefSeq" id="WP_324698078.1">
    <property type="nucleotide sequence ID" value="NZ_JAYMYJ010000152.1"/>
</dbReference>
<dbReference type="SUPFAM" id="SSF111126">
    <property type="entry name" value="Ligand-binding domain in the NO signalling and Golgi transport"/>
    <property type="match status" value="1"/>
</dbReference>
<name>A0ABU6D2G6_9GAMM</name>
<proteinExistence type="predicted"/>
<evidence type="ECO:0000259" key="1">
    <source>
        <dbReference type="Pfam" id="PF07700"/>
    </source>
</evidence>
<dbReference type="InterPro" id="IPR038158">
    <property type="entry name" value="H-NOX_domain_sf"/>
</dbReference>
<reference evidence="3" key="1">
    <citation type="submission" date="2023-07" db="EMBL/GenBank/DDBJ databases">
        <title>The carbon used by Thiothrix.</title>
        <authorList>
            <person name="Chen L."/>
        </authorList>
    </citation>
    <scope>NUCLEOTIDE SEQUENCE [LARGE SCALE GENOMIC DNA]</scope>
</reference>
<evidence type="ECO:0000313" key="2">
    <source>
        <dbReference type="EMBL" id="MEB4593276.1"/>
    </source>
</evidence>
<protein>
    <submittedName>
        <fullName evidence="2">Heme NO-binding domain-containing protein</fullName>
    </submittedName>
</protein>